<keyword evidence="3" id="KW-1133">Transmembrane helix</keyword>
<feature type="transmembrane region" description="Helical" evidence="3">
    <location>
        <begin position="28"/>
        <end position="45"/>
    </location>
</feature>
<dbReference type="AlphaFoldDB" id="A0A9W6X8M5"/>
<dbReference type="PANTHER" id="PTHR36234:SF5">
    <property type="entry name" value="LYSYL ENDOPEPTIDASE"/>
    <property type="match status" value="1"/>
</dbReference>
<proteinExistence type="predicted"/>
<keyword evidence="1" id="KW-0843">Virulence</keyword>
<reference evidence="4" key="1">
    <citation type="submission" date="2023-04" db="EMBL/GenBank/DDBJ databases">
        <title>Phytophthora fragariaefolia NBRC 109709.</title>
        <authorList>
            <person name="Ichikawa N."/>
            <person name="Sato H."/>
            <person name="Tonouchi N."/>
        </authorList>
    </citation>
    <scope>NUCLEOTIDE SEQUENCE</scope>
    <source>
        <strain evidence="4">NBRC 109709</strain>
    </source>
</reference>
<dbReference type="Pfam" id="PF13365">
    <property type="entry name" value="Trypsin_2"/>
    <property type="match status" value="1"/>
</dbReference>
<evidence type="ECO:0000256" key="2">
    <source>
        <dbReference type="SAM" id="MobiDB-lite"/>
    </source>
</evidence>
<protein>
    <submittedName>
        <fullName evidence="4">Unnamed protein product</fullName>
    </submittedName>
</protein>
<dbReference type="NCBIfam" id="NF038127">
    <property type="entry name" value="FDP_fam"/>
    <property type="match status" value="1"/>
</dbReference>
<evidence type="ECO:0000256" key="1">
    <source>
        <dbReference type="ARBA" id="ARBA00023026"/>
    </source>
</evidence>
<evidence type="ECO:0000313" key="5">
    <source>
        <dbReference type="Proteomes" id="UP001165121"/>
    </source>
</evidence>
<dbReference type="SUPFAM" id="SSF50494">
    <property type="entry name" value="Trypsin-like serine proteases"/>
    <property type="match status" value="1"/>
</dbReference>
<dbReference type="InterPro" id="IPR043504">
    <property type="entry name" value="Peptidase_S1_PA_chymotrypsin"/>
</dbReference>
<feature type="compositionally biased region" description="Basic and acidic residues" evidence="2">
    <location>
        <begin position="11"/>
        <end position="20"/>
    </location>
</feature>
<dbReference type="PANTHER" id="PTHR36234">
    <property type="entry name" value="LYSYL ENDOPEPTIDASE"/>
    <property type="match status" value="1"/>
</dbReference>
<name>A0A9W6X8M5_9STRA</name>
<evidence type="ECO:0000256" key="3">
    <source>
        <dbReference type="SAM" id="Phobius"/>
    </source>
</evidence>
<sequence>MHDVMVATTHHRLDDTPASDGHERRYRAMGLTGLIVLLLMATYSVDGMQDDKNLRSAMFTTMQTDDAAGTTTGVTTSPVYIDDSGAISSTSNSSSESRLRTVNIGMGCPEFETAFDSATPGSSTPFRSFTLTKGTGYAYVALHLSKLWMPPGVSVVLRAVEGFDSPDRTLNLSASYPSGPMYDNVLAQPLLSKEFRIEFYRTAGSPNTTKVDADLIADTFSVTDSAATCFGFVVDSYYYVLMDNDNPIVATDESICAVDNTKEAICYYDDSTTRTAFLASRSVARLLIPKGSGASAGCTAWLIGNQGHLMTNYHCVSTDDEASGTTVEFMAEAGVCSDSVSCESWGACPGDTVSVSVNLIHADEELDYALLKLPSDGPQIAKTYGYLRLKTRDGVVGEQVYIPQHPLYEGKRIAMVDDYTNNVALLSLSASSCGGVGYSYSGDTQSGSSGSPVISFADHGVVALHHCGEMCANTGIPAKSIVIDLNENGIDVAAFDGIDDGSNPAANVERFPDYTPPAPEAVLPLTSRLTFNGAIILASSYVSIDSVKFTLNTDTDVSFDVFSVEIADNDTFYDLNGDCRASYLDSMIYLFAEGDSDPVFNIDDSQGDNGNDDGSVSYRDPFKHTFLKKGSYTLAIAPTGASSNDALVGKTKADYPPELYTCRNRGSYGSYRLQISSTIGDNPFTFTNLPATVGINPAQCHKTLEAICPS</sequence>
<organism evidence="4 5">
    <name type="scientific">Phytophthora fragariaefolia</name>
    <dbReference type="NCBI Taxonomy" id="1490495"/>
    <lineage>
        <taxon>Eukaryota</taxon>
        <taxon>Sar</taxon>
        <taxon>Stramenopiles</taxon>
        <taxon>Oomycota</taxon>
        <taxon>Peronosporomycetes</taxon>
        <taxon>Peronosporales</taxon>
        <taxon>Peronosporaceae</taxon>
        <taxon>Phytophthora</taxon>
    </lineage>
</organism>
<dbReference type="InterPro" id="IPR009003">
    <property type="entry name" value="Peptidase_S1_PA"/>
</dbReference>
<gene>
    <name evidence="4" type="ORF">Pfra01_000846900</name>
</gene>
<evidence type="ECO:0000313" key="4">
    <source>
        <dbReference type="EMBL" id="GMF33776.1"/>
    </source>
</evidence>
<accession>A0A9W6X8M5</accession>
<dbReference type="Gene3D" id="2.40.10.10">
    <property type="entry name" value="Trypsin-like serine proteases"/>
    <property type="match status" value="2"/>
</dbReference>
<keyword evidence="3" id="KW-0472">Membrane</keyword>
<comment type="caution">
    <text evidence="4">The sequence shown here is derived from an EMBL/GenBank/DDBJ whole genome shotgun (WGS) entry which is preliminary data.</text>
</comment>
<dbReference type="OrthoDB" id="100767at2759"/>
<feature type="region of interest" description="Disordered" evidence="2">
    <location>
        <begin position="1"/>
        <end position="20"/>
    </location>
</feature>
<dbReference type="EMBL" id="BSXT01000765">
    <property type="protein sequence ID" value="GMF33776.1"/>
    <property type="molecule type" value="Genomic_DNA"/>
</dbReference>
<keyword evidence="3" id="KW-0812">Transmembrane</keyword>
<keyword evidence="5" id="KW-1185">Reference proteome</keyword>
<dbReference type="Proteomes" id="UP001165121">
    <property type="component" value="Unassembled WGS sequence"/>
</dbReference>